<accession>A0A1B7LBW9</accession>
<keyword evidence="2" id="KW-1185">Reference proteome</keyword>
<evidence type="ECO:0000313" key="2">
    <source>
        <dbReference type="Proteomes" id="UP000078532"/>
    </source>
</evidence>
<organism evidence="1 2">
    <name type="scientific">Desulfotomaculum copahuensis</name>
    <dbReference type="NCBI Taxonomy" id="1838280"/>
    <lineage>
        <taxon>Bacteria</taxon>
        <taxon>Bacillati</taxon>
        <taxon>Bacillota</taxon>
        <taxon>Clostridia</taxon>
        <taxon>Eubacteriales</taxon>
        <taxon>Desulfotomaculaceae</taxon>
        <taxon>Desulfotomaculum</taxon>
    </lineage>
</organism>
<dbReference type="EMBL" id="LYVF01000184">
    <property type="protein sequence ID" value="OAT80191.1"/>
    <property type="molecule type" value="Genomic_DNA"/>
</dbReference>
<proteinExistence type="predicted"/>
<comment type="caution">
    <text evidence="1">The sequence shown here is derived from an EMBL/GenBank/DDBJ whole genome shotgun (WGS) entry which is preliminary data.</text>
</comment>
<reference evidence="1 2" key="1">
    <citation type="submission" date="2016-04" db="EMBL/GenBank/DDBJ databases">
        <authorList>
            <person name="Evans L.H."/>
            <person name="Alamgir A."/>
            <person name="Owens N."/>
            <person name="Weber N.D."/>
            <person name="Virtaneva K."/>
            <person name="Barbian K."/>
            <person name="Babar A."/>
            <person name="Rosenke K."/>
        </authorList>
    </citation>
    <scope>NUCLEOTIDE SEQUENCE [LARGE SCALE GENOMIC DNA]</scope>
    <source>
        <strain evidence="1 2">LMa1</strain>
    </source>
</reference>
<protein>
    <submittedName>
        <fullName evidence="1">Uncharacterized protein</fullName>
    </submittedName>
</protein>
<sequence length="75" mass="8121">MITEPEISCRRGRALPRLVAPAGASGRRFPVRPGEGGGFPGRFPERNRPSGCFVCWGEGWFGSRWLIAAFPAGGF</sequence>
<name>A0A1B7LBW9_9FIRM</name>
<evidence type="ECO:0000313" key="1">
    <source>
        <dbReference type="EMBL" id="OAT80191.1"/>
    </source>
</evidence>
<dbReference type="STRING" id="1838280.A6M21_00825"/>
<dbReference type="AlphaFoldDB" id="A0A1B7LBW9"/>
<dbReference type="Proteomes" id="UP000078532">
    <property type="component" value="Unassembled WGS sequence"/>
</dbReference>
<gene>
    <name evidence="1" type="ORF">A6M21_00825</name>
</gene>